<proteinExistence type="predicted"/>
<evidence type="ECO:0000313" key="2">
    <source>
        <dbReference type="Proteomes" id="UP000199112"/>
    </source>
</evidence>
<protein>
    <submittedName>
        <fullName evidence="1">Uncharacterized protein</fullName>
    </submittedName>
</protein>
<dbReference type="AlphaFoldDB" id="A0A1H6G457"/>
<dbReference type="EMBL" id="FNWL01000005">
    <property type="protein sequence ID" value="SEH17839.1"/>
    <property type="molecule type" value="Genomic_DNA"/>
</dbReference>
<sequence length="78" mass="8800">MPALGSDQVSLKADATEGEVKLKFGEERYRRSLERRNGTIVTDGNPFLEKSEFVGLFYFSSNRTKPDRLSIVARGFVN</sequence>
<dbReference type="Proteomes" id="UP000199112">
    <property type="component" value="Unassembled WGS sequence"/>
</dbReference>
<evidence type="ECO:0000313" key="1">
    <source>
        <dbReference type="EMBL" id="SEH17839.1"/>
    </source>
</evidence>
<accession>A0A1H6G457</accession>
<reference evidence="2" key="1">
    <citation type="submission" date="2016-10" db="EMBL/GenBank/DDBJ databases">
        <authorList>
            <person name="Varghese N."/>
            <person name="Submissions S."/>
        </authorList>
    </citation>
    <scope>NUCLEOTIDE SEQUENCE [LARGE SCALE GENOMIC DNA]</scope>
    <source>
        <strain evidence="2">CGMCC 1.8981</strain>
    </source>
</reference>
<gene>
    <name evidence="1" type="ORF">SAMN04487967_3410</name>
</gene>
<organism evidence="1 2">
    <name type="scientific">Natronorubrum sediminis</name>
    <dbReference type="NCBI Taxonomy" id="640943"/>
    <lineage>
        <taxon>Archaea</taxon>
        <taxon>Methanobacteriati</taxon>
        <taxon>Methanobacteriota</taxon>
        <taxon>Stenosarchaea group</taxon>
        <taxon>Halobacteria</taxon>
        <taxon>Halobacteriales</taxon>
        <taxon>Natrialbaceae</taxon>
        <taxon>Natronorubrum</taxon>
    </lineage>
</organism>
<name>A0A1H6G457_9EURY</name>
<keyword evidence="2" id="KW-1185">Reference proteome</keyword>